<feature type="transmembrane region" description="Helical" evidence="5">
    <location>
        <begin position="372"/>
        <end position="392"/>
    </location>
</feature>
<sequence>MQPLKELLILVALGISVWELKRKFRFQTIDYIILAYFVYTLLYVFLPVGPLPFLEKAVSFKSTTFFVFVYFTGRLISLKEIYISKYFQFFLVVIILASVLLVFEILTSQHFQSLTGYADFNFYYYNQEPEGNYGLSWTFETSTGLKRFASFFANPIEFGAATLISLSIIAGLYTNDQYKFKPNTIGILAIIATQFSILFALSRASLASYLIMIYIYALVTKNKLILRSIYFMVAAGVLYFIFFLFVLHPDLYDFIYETITFTNPSSVGHIIAWLEGIEAIVKQPLGLGLGASGVLASTTGGGTGGENQYIIIGVQTGIIGLTLYLAAHIYLIRTCWIWYRKLTGKNKTLCLTLLLIQIGVIIPMLTSELESSAYISYVSWFLSGLFINVVSYKSLIPAHVSSKHLESQAAKI</sequence>
<protein>
    <recommendedName>
        <fullName evidence="6">O-antigen ligase-related domain-containing protein</fullName>
    </recommendedName>
</protein>
<dbReference type="InterPro" id="IPR007016">
    <property type="entry name" value="O-antigen_ligase-rel_domated"/>
</dbReference>
<feature type="domain" description="O-antigen ligase-related" evidence="6">
    <location>
        <begin position="190"/>
        <end position="325"/>
    </location>
</feature>
<dbReference type="EMBL" id="BAABAK010000020">
    <property type="protein sequence ID" value="GAA3983019.1"/>
    <property type="molecule type" value="Genomic_DNA"/>
</dbReference>
<accession>A0ABP7QI96</accession>
<comment type="subcellular location">
    <subcellularLocation>
        <location evidence="1">Membrane</location>
        <topology evidence="1">Multi-pass membrane protein</topology>
    </subcellularLocation>
</comment>
<evidence type="ECO:0000313" key="8">
    <source>
        <dbReference type="Proteomes" id="UP001501081"/>
    </source>
</evidence>
<feature type="transmembrane region" description="Helical" evidence="5">
    <location>
        <begin position="185"/>
        <end position="217"/>
    </location>
</feature>
<keyword evidence="8" id="KW-1185">Reference proteome</keyword>
<proteinExistence type="predicted"/>
<organism evidence="7 8">
    <name type="scientific">Pedobacter ginsengiterrae</name>
    <dbReference type="NCBI Taxonomy" id="871696"/>
    <lineage>
        <taxon>Bacteria</taxon>
        <taxon>Pseudomonadati</taxon>
        <taxon>Bacteroidota</taxon>
        <taxon>Sphingobacteriia</taxon>
        <taxon>Sphingobacteriales</taxon>
        <taxon>Sphingobacteriaceae</taxon>
        <taxon>Pedobacter</taxon>
    </lineage>
</organism>
<keyword evidence="3 5" id="KW-1133">Transmembrane helix</keyword>
<evidence type="ECO:0000256" key="1">
    <source>
        <dbReference type="ARBA" id="ARBA00004141"/>
    </source>
</evidence>
<feature type="transmembrane region" description="Helical" evidence="5">
    <location>
        <begin position="229"/>
        <end position="247"/>
    </location>
</feature>
<name>A0ABP7QI96_9SPHI</name>
<evidence type="ECO:0000256" key="2">
    <source>
        <dbReference type="ARBA" id="ARBA00022692"/>
    </source>
</evidence>
<dbReference type="PANTHER" id="PTHR37422">
    <property type="entry name" value="TEICHURONIC ACID BIOSYNTHESIS PROTEIN TUAE"/>
    <property type="match status" value="1"/>
</dbReference>
<dbReference type="PANTHER" id="PTHR37422:SF17">
    <property type="entry name" value="O-ANTIGEN LIGASE"/>
    <property type="match status" value="1"/>
</dbReference>
<evidence type="ECO:0000259" key="6">
    <source>
        <dbReference type="Pfam" id="PF04932"/>
    </source>
</evidence>
<comment type="caution">
    <text evidence="7">The sequence shown here is derived from an EMBL/GenBank/DDBJ whole genome shotgun (WGS) entry which is preliminary data.</text>
</comment>
<reference evidence="8" key="1">
    <citation type="journal article" date="2019" name="Int. J. Syst. Evol. Microbiol.">
        <title>The Global Catalogue of Microorganisms (GCM) 10K type strain sequencing project: providing services to taxonomists for standard genome sequencing and annotation.</title>
        <authorList>
            <consortium name="The Broad Institute Genomics Platform"/>
            <consortium name="The Broad Institute Genome Sequencing Center for Infectious Disease"/>
            <person name="Wu L."/>
            <person name="Ma J."/>
        </authorList>
    </citation>
    <scope>NUCLEOTIDE SEQUENCE [LARGE SCALE GENOMIC DNA]</scope>
    <source>
        <strain evidence="8">JCM 17338</strain>
    </source>
</reference>
<dbReference type="Proteomes" id="UP001501081">
    <property type="component" value="Unassembled WGS sequence"/>
</dbReference>
<evidence type="ECO:0000313" key="7">
    <source>
        <dbReference type="EMBL" id="GAA3983019.1"/>
    </source>
</evidence>
<feature type="transmembrane region" description="Helical" evidence="5">
    <location>
        <begin position="348"/>
        <end position="366"/>
    </location>
</feature>
<keyword evidence="2 5" id="KW-0812">Transmembrane</keyword>
<evidence type="ECO:0000256" key="5">
    <source>
        <dbReference type="SAM" id="Phobius"/>
    </source>
</evidence>
<gene>
    <name evidence="7" type="ORF">GCM10022246_38680</name>
</gene>
<keyword evidence="4 5" id="KW-0472">Membrane</keyword>
<dbReference type="RefSeq" id="WP_344769696.1">
    <property type="nucleotide sequence ID" value="NZ_BAABAK010000020.1"/>
</dbReference>
<evidence type="ECO:0000256" key="4">
    <source>
        <dbReference type="ARBA" id="ARBA00023136"/>
    </source>
</evidence>
<feature type="transmembrane region" description="Helical" evidence="5">
    <location>
        <begin position="83"/>
        <end position="103"/>
    </location>
</feature>
<evidence type="ECO:0000256" key="3">
    <source>
        <dbReference type="ARBA" id="ARBA00022989"/>
    </source>
</evidence>
<dbReference type="Pfam" id="PF04932">
    <property type="entry name" value="Wzy_C"/>
    <property type="match status" value="1"/>
</dbReference>
<feature type="transmembrane region" description="Helical" evidence="5">
    <location>
        <begin position="309"/>
        <end position="327"/>
    </location>
</feature>
<feature type="transmembrane region" description="Helical" evidence="5">
    <location>
        <begin position="151"/>
        <end position="173"/>
    </location>
</feature>
<feature type="transmembrane region" description="Helical" evidence="5">
    <location>
        <begin position="29"/>
        <end position="46"/>
    </location>
</feature>
<dbReference type="InterPro" id="IPR051533">
    <property type="entry name" value="WaaL-like"/>
</dbReference>